<evidence type="ECO:0000313" key="1">
    <source>
        <dbReference type="EMBL" id="CDM37855.1"/>
    </source>
</evidence>
<proteinExistence type="predicted"/>
<organism evidence="1 2">
    <name type="scientific">Penicillium roqueforti (strain FM164)</name>
    <dbReference type="NCBI Taxonomy" id="1365484"/>
    <lineage>
        <taxon>Eukaryota</taxon>
        <taxon>Fungi</taxon>
        <taxon>Dikarya</taxon>
        <taxon>Ascomycota</taxon>
        <taxon>Pezizomycotina</taxon>
        <taxon>Eurotiomycetes</taxon>
        <taxon>Eurotiomycetidae</taxon>
        <taxon>Eurotiales</taxon>
        <taxon>Aspergillaceae</taxon>
        <taxon>Penicillium</taxon>
    </lineage>
</organism>
<dbReference type="OrthoDB" id="4329376at2759"/>
<sequence length="144" mass="16478">MEPLTTMRIQASFDCNICTQGSIKCNPLRHIQSEIQSEPGLRNAVRMAIPLGKNQFDLAVEFATVIQVGEYFTDLSRWRLMSCDPLFTAELGRSYQETAFSALTQMRYQYNMAASLIQVSGDPRLANWFKSEIVRIEGLLEQYR</sequence>
<evidence type="ECO:0000313" key="2">
    <source>
        <dbReference type="Proteomes" id="UP000030686"/>
    </source>
</evidence>
<dbReference type="EMBL" id="HG792021">
    <property type="protein sequence ID" value="CDM37855.1"/>
    <property type="molecule type" value="Genomic_DNA"/>
</dbReference>
<dbReference type="Proteomes" id="UP000030686">
    <property type="component" value="Unassembled WGS sequence"/>
</dbReference>
<accession>W6QN90</accession>
<protein>
    <submittedName>
        <fullName evidence="1">Uncharacterized protein</fullName>
    </submittedName>
</protein>
<gene>
    <name evidence="1" type="ORF">PROQFM164_S07g000203</name>
</gene>
<dbReference type="AlphaFoldDB" id="W6QN90"/>
<keyword evidence="2" id="KW-1185">Reference proteome</keyword>
<reference evidence="1" key="1">
    <citation type="journal article" date="2014" name="Nat. Commun.">
        <title>Multiple recent horizontal transfers of a large genomic region in cheese making fungi.</title>
        <authorList>
            <person name="Cheeseman K."/>
            <person name="Ropars J."/>
            <person name="Renault P."/>
            <person name="Dupont J."/>
            <person name="Gouzy J."/>
            <person name="Branca A."/>
            <person name="Abraham A.L."/>
            <person name="Ceppi M."/>
            <person name="Conseiller E."/>
            <person name="Debuchy R."/>
            <person name="Malagnac F."/>
            <person name="Goarin A."/>
            <person name="Silar P."/>
            <person name="Lacoste S."/>
            <person name="Sallet E."/>
            <person name="Bensimon A."/>
            <person name="Giraud T."/>
            <person name="Brygoo Y."/>
        </authorList>
    </citation>
    <scope>NUCLEOTIDE SEQUENCE [LARGE SCALE GENOMIC DNA]</scope>
    <source>
        <strain evidence="1">FM164</strain>
    </source>
</reference>
<name>W6QN90_PENRF</name>